<evidence type="ECO:0000256" key="12">
    <source>
        <dbReference type="PROSITE-ProRule" id="PRU00042"/>
    </source>
</evidence>
<dbReference type="InterPro" id="IPR013087">
    <property type="entry name" value="Znf_C2H2_type"/>
</dbReference>
<evidence type="ECO:0000313" key="16">
    <source>
        <dbReference type="Proteomes" id="UP000193498"/>
    </source>
</evidence>
<feature type="compositionally biased region" description="Polar residues" evidence="13">
    <location>
        <begin position="300"/>
        <end position="313"/>
    </location>
</feature>
<dbReference type="FunFam" id="3.30.160.60:FF:000761">
    <property type="entry name" value="Zinc finger protein 449"/>
    <property type="match status" value="1"/>
</dbReference>
<evidence type="ECO:0000256" key="3">
    <source>
        <dbReference type="ARBA" id="ARBA00022723"/>
    </source>
</evidence>
<keyword evidence="8" id="KW-0238">DNA-binding</keyword>
<protein>
    <recommendedName>
        <fullName evidence="14">C2H2-type domain-containing protein</fullName>
    </recommendedName>
</protein>
<keyword evidence="4" id="KW-0677">Repeat</keyword>
<dbReference type="FunFam" id="3.30.160.60:FF:000104">
    <property type="entry name" value="Transcriptional repressor protein YY1"/>
    <property type="match status" value="1"/>
</dbReference>
<comment type="caution">
    <text evidence="15">The sequence shown here is derived from an EMBL/GenBank/DDBJ whole genome shotgun (WGS) entry which is preliminary data.</text>
</comment>
<feature type="region of interest" description="Disordered" evidence="13">
    <location>
        <begin position="299"/>
        <end position="333"/>
    </location>
</feature>
<keyword evidence="16" id="KW-1185">Reference proteome</keyword>
<evidence type="ECO:0000256" key="11">
    <source>
        <dbReference type="ARBA" id="ARBA00038474"/>
    </source>
</evidence>
<keyword evidence="5 12" id="KW-0863">Zinc-finger</keyword>
<dbReference type="InParanoid" id="A0A1Y1YSB5"/>
<dbReference type="OrthoDB" id="6077919at2759"/>
<comment type="similarity">
    <text evidence="2">Belongs to the krueppel C2H2-type zinc-finger protein family.</text>
</comment>
<evidence type="ECO:0000256" key="6">
    <source>
        <dbReference type="ARBA" id="ARBA00022833"/>
    </source>
</evidence>
<accession>A0A1Y1YSB5</accession>
<keyword evidence="3" id="KW-0479">Metal-binding</keyword>
<dbReference type="GO" id="GO:0000978">
    <property type="term" value="F:RNA polymerase II cis-regulatory region sequence-specific DNA binding"/>
    <property type="evidence" value="ECO:0007669"/>
    <property type="project" value="TreeGrafter"/>
</dbReference>
<evidence type="ECO:0000313" key="15">
    <source>
        <dbReference type="EMBL" id="ORY00918.1"/>
    </source>
</evidence>
<evidence type="ECO:0000256" key="4">
    <source>
        <dbReference type="ARBA" id="ARBA00022737"/>
    </source>
</evidence>
<reference evidence="15 16" key="1">
    <citation type="submission" date="2016-07" db="EMBL/GenBank/DDBJ databases">
        <title>Pervasive Adenine N6-methylation of Active Genes in Fungi.</title>
        <authorList>
            <consortium name="DOE Joint Genome Institute"/>
            <person name="Mondo S.J."/>
            <person name="Dannebaum R.O."/>
            <person name="Kuo R.C."/>
            <person name="Labutti K."/>
            <person name="Haridas S."/>
            <person name="Kuo A."/>
            <person name="Salamov A."/>
            <person name="Ahrendt S.R."/>
            <person name="Lipzen A."/>
            <person name="Sullivan W."/>
            <person name="Andreopoulos W.B."/>
            <person name="Clum A."/>
            <person name="Lindquist E."/>
            <person name="Daum C."/>
            <person name="Ramamoorthy G.K."/>
            <person name="Gryganskyi A."/>
            <person name="Culley D."/>
            <person name="Magnuson J.K."/>
            <person name="James T.Y."/>
            <person name="O'Malley M.A."/>
            <person name="Stajich J.E."/>
            <person name="Spatafora J.W."/>
            <person name="Visel A."/>
            <person name="Grigoriev I.V."/>
        </authorList>
    </citation>
    <scope>NUCLEOTIDE SEQUENCE [LARGE SCALE GENOMIC DNA]</scope>
    <source>
        <strain evidence="15 16">CBS 931.73</strain>
    </source>
</reference>
<dbReference type="SUPFAM" id="SSF57667">
    <property type="entry name" value="beta-beta-alpha zinc fingers"/>
    <property type="match status" value="1"/>
</dbReference>
<keyword evidence="7" id="KW-0805">Transcription regulation</keyword>
<dbReference type="SMART" id="SM00355">
    <property type="entry name" value="ZnF_C2H2"/>
    <property type="match status" value="2"/>
</dbReference>
<name>A0A1Y1YSB5_9FUNG</name>
<dbReference type="PANTHER" id="PTHR23233:SF84">
    <property type="entry name" value="FI23031P1"/>
    <property type="match status" value="1"/>
</dbReference>
<dbReference type="PANTHER" id="PTHR23233">
    <property type="entry name" value="SAL-LIKE PROTEIN"/>
    <property type="match status" value="1"/>
</dbReference>
<evidence type="ECO:0000256" key="2">
    <source>
        <dbReference type="ARBA" id="ARBA00006991"/>
    </source>
</evidence>
<dbReference type="STRING" id="1314790.A0A1Y1YSB5"/>
<evidence type="ECO:0000256" key="9">
    <source>
        <dbReference type="ARBA" id="ARBA00023163"/>
    </source>
</evidence>
<evidence type="ECO:0000259" key="14">
    <source>
        <dbReference type="PROSITE" id="PS50157"/>
    </source>
</evidence>
<keyword evidence="9" id="KW-0804">Transcription</keyword>
<sequence length="406" mass="44648">MTYSSIYPFYFCSSSKHTSGEGPSGDDTFEQAAALTSTIFNPNEWKVKNCYSHAGLGITHGADALVPKEPAANLCSFSSPYGTSIGLSSAGMDAQVKVEEPELLQIDTLPTQETTPFGNCSHDVDSTSRIAQHLSHRKYSIESVPGLYRDTCSPFGNYPGENSSSENSPQPYFADPEFIGSPIIQSPSSPGSFICLEDTAFQVSSVKETCDSHHASIIQQPSPVYPSSLVSSQQTSHFESVPNHPYYHDNLETHSSNDHASFEKMSTVFGYSMSIEPEFHHLAGSKKRMLDDTKIKTEEPQYTSHTESMQSGWPKSMAAGQRNRSTNRPPTSMMTTFSSRITSLSAKRYHCAICQKGFSRPSSLNTHMYSHTGEKPFQCPYEGCGRHFSVVSNLRRHTKIHSGKAG</sequence>
<evidence type="ECO:0000256" key="5">
    <source>
        <dbReference type="ARBA" id="ARBA00022771"/>
    </source>
</evidence>
<keyword evidence="6" id="KW-0862">Zinc</keyword>
<dbReference type="GO" id="GO:0008270">
    <property type="term" value="F:zinc ion binding"/>
    <property type="evidence" value="ECO:0007669"/>
    <property type="project" value="UniProtKB-KW"/>
</dbReference>
<feature type="compositionally biased region" description="Polar residues" evidence="13">
    <location>
        <begin position="322"/>
        <end position="333"/>
    </location>
</feature>
<dbReference type="AlphaFoldDB" id="A0A1Y1YSB5"/>
<evidence type="ECO:0000256" key="8">
    <source>
        <dbReference type="ARBA" id="ARBA00023125"/>
    </source>
</evidence>
<feature type="domain" description="C2H2-type" evidence="14">
    <location>
        <begin position="349"/>
        <end position="376"/>
    </location>
</feature>
<evidence type="ECO:0000256" key="13">
    <source>
        <dbReference type="SAM" id="MobiDB-lite"/>
    </source>
</evidence>
<gene>
    <name evidence="15" type="ORF">K493DRAFT_312626</name>
</gene>
<dbReference type="Proteomes" id="UP000193498">
    <property type="component" value="Unassembled WGS sequence"/>
</dbReference>
<dbReference type="Pfam" id="PF00096">
    <property type="entry name" value="zf-C2H2"/>
    <property type="match status" value="2"/>
</dbReference>
<dbReference type="PROSITE" id="PS50157">
    <property type="entry name" value="ZINC_FINGER_C2H2_2"/>
    <property type="match status" value="2"/>
</dbReference>
<feature type="domain" description="C2H2-type" evidence="14">
    <location>
        <begin position="377"/>
        <end position="406"/>
    </location>
</feature>
<keyword evidence="10" id="KW-0539">Nucleus</keyword>
<dbReference type="InterPro" id="IPR051565">
    <property type="entry name" value="Sal_C2H2-zinc-finger"/>
</dbReference>
<evidence type="ECO:0000256" key="7">
    <source>
        <dbReference type="ARBA" id="ARBA00023015"/>
    </source>
</evidence>
<organism evidence="15 16">
    <name type="scientific">Basidiobolus meristosporus CBS 931.73</name>
    <dbReference type="NCBI Taxonomy" id="1314790"/>
    <lineage>
        <taxon>Eukaryota</taxon>
        <taxon>Fungi</taxon>
        <taxon>Fungi incertae sedis</taxon>
        <taxon>Zoopagomycota</taxon>
        <taxon>Entomophthoromycotina</taxon>
        <taxon>Basidiobolomycetes</taxon>
        <taxon>Basidiobolales</taxon>
        <taxon>Basidiobolaceae</taxon>
        <taxon>Basidiobolus</taxon>
    </lineage>
</organism>
<comment type="similarity">
    <text evidence="11">Belongs to the sal C2H2-type zinc-finger protein family.</text>
</comment>
<dbReference type="GO" id="GO:0000981">
    <property type="term" value="F:DNA-binding transcription factor activity, RNA polymerase II-specific"/>
    <property type="evidence" value="ECO:0007669"/>
    <property type="project" value="TreeGrafter"/>
</dbReference>
<proteinExistence type="inferred from homology"/>
<dbReference type="PROSITE" id="PS00028">
    <property type="entry name" value="ZINC_FINGER_C2H2_1"/>
    <property type="match status" value="2"/>
</dbReference>
<evidence type="ECO:0000256" key="10">
    <source>
        <dbReference type="ARBA" id="ARBA00023242"/>
    </source>
</evidence>
<dbReference type="GO" id="GO:0005634">
    <property type="term" value="C:nucleus"/>
    <property type="evidence" value="ECO:0007669"/>
    <property type="project" value="UniProtKB-SubCell"/>
</dbReference>
<dbReference type="Gene3D" id="3.30.160.60">
    <property type="entry name" value="Classic Zinc Finger"/>
    <property type="match status" value="2"/>
</dbReference>
<dbReference type="EMBL" id="MCFE01000076">
    <property type="protein sequence ID" value="ORY00918.1"/>
    <property type="molecule type" value="Genomic_DNA"/>
</dbReference>
<comment type="subcellular location">
    <subcellularLocation>
        <location evidence="1">Nucleus</location>
    </subcellularLocation>
</comment>
<dbReference type="InterPro" id="IPR036236">
    <property type="entry name" value="Znf_C2H2_sf"/>
</dbReference>
<evidence type="ECO:0000256" key="1">
    <source>
        <dbReference type="ARBA" id="ARBA00004123"/>
    </source>
</evidence>